<dbReference type="PANTHER" id="PTHR18919">
    <property type="entry name" value="ACETYL-COA C-ACYLTRANSFERASE"/>
    <property type="match status" value="1"/>
</dbReference>
<feature type="transmembrane region" description="Helical" evidence="7">
    <location>
        <begin position="741"/>
        <end position="759"/>
    </location>
</feature>
<dbReference type="PANTHER" id="PTHR18919:SF165">
    <property type="entry name" value="ACETYL-COA ACETYLTRANSFERASE"/>
    <property type="match status" value="1"/>
</dbReference>
<dbReference type="Pfam" id="PF02803">
    <property type="entry name" value="Thiolase_C"/>
    <property type="match status" value="1"/>
</dbReference>
<feature type="transmembrane region" description="Helical" evidence="7">
    <location>
        <begin position="585"/>
        <end position="603"/>
    </location>
</feature>
<dbReference type="Pfam" id="PF00108">
    <property type="entry name" value="Thiolase_N"/>
    <property type="match status" value="1"/>
</dbReference>
<dbReference type="NCBIfam" id="TIGR01930">
    <property type="entry name" value="AcCoA-C-Actrans"/>
    <property type="match status" value="1"/>
</dbReference>
<proteinExistence type="inferred from homology"/>
<dbReference type="AlphaFoldDB" id="A0A139A7U1"/>
<dbReference type="Gene3D" id="3.40.47.10">
    <property type="match status" value="1"/>
</dbReference>
<organism evidence="9 10">
    <name type="scientific">Gonapodya prolifera (strain JEL478)</name>
    <name type="common">Monoblepharis prolifera</name>
    <dbReference type="NCBI Taxonomy" id="1344416"/>
    <lineage>
        <taxon>Eukaryota</taxon>
        <taxon>Fungi</taxon>
        <taxon>Fungi incertae sedis</taxon>
        <taxon>Chytridiomycota</taxon>
        <taxon>Chytridiomycota incertae sedis</taxon>
        <taxon>Monoblepharidomycetes</taxon>
        <taxon>Monoblepharidales</taxon>
        <taxon>Gonapodyaceae</taxon>
        <taxon>Gonapodya</taxon>
    </lineage>
</organism>
<dbReference type="Pfam" id="PF08557">
    <property type="entry name" value="Lipid_DES"/>
    <property type="match status" value="1"/>
</dbReference>
<dbReference type="GO" id="GO:0006635">
    <property type="term" value="P:fatty acid beta-oxidation"/>
    <property type="evidence" value="ECO:0007669"/>
    <property type="project" value="TreeGrafter"/>
</dbReference>
<dbReference type="PROSITE" id="PS00098">
    <property type="entry name" value="THIOLASE_1"/>
    <property type="match status" value="1"/>
</dbReference>
<comment type="pathway">
    <text evidence="5">Metabolic intermediate biosynthesis; (R)-mevalonate biosynthesis; (R)-mevalonate from acetyl-CoA: step 1/3.</text>
</comment>
<evidence type="ECO:0000259" key="8">
    <source>
        <dbReference type="SMART" id="SM01269"/>
    </source>
</evidence>
<evidence type="ECO:0000256" key="4">
    <source>
        <dbReference type="ARBA" id="ARBA00023315"/>
    </source>
</evidence>
<feature type="region of interest" description="Disordered" evidence="6">
    <location>
        <begin position="855"/>
        <end position="874"/>
    </location>
</feature>
<dbReference type="InterPro" id="IPR016039">
    <property type="entry name" value="Thiolase-like"/>
</dbReference>
<reference evidence="9 10" key="1">
    <citation type="journal article" date="2015" name="Genome Biol. Evol.">
        <title>Phylogenomic analyses indicate that early fungi evolved digesting cell walls of algal ancestors of land plants.</title>
        <authorList>
            <person name="Chang Y."/>
            <person name="Wang S."/>
            <person name="Sekimoto S."/>
            <person name="Aerts A.L."/>
            <person name="Choi C."/>
            <person name="Clum A."/>
            <person name="LaButti K.M."/>
            <person name="Lindquist E.A."/>
            <person name="Yee Ngan C."/>
            <person name="Ohm R.A."/>
            <person name="Salamov A.A."/>
            <person name="Grigoriev I.V."/>
            <person name="Spatafora J.W."/>
            <person name="Berbee M.L."/>
        </authorList>
    </citation>
    <scope>NUCLEOTIDE SEQUENCE [LARGE SCALE GENOMIC DNA]</scope>
    <source>
        <strain evidence="9 10">JEL478</strain>
    </source>
</reference>
<keyword evidence="7" id="KW-0812">Transmembrane</keyword>
<evidence type="ECO:0000256" key="3">
    <source>
        <dbReference type="ARBA" id="ARBA00022679"/>
    </source>
</evidence>
<feature type="compositionally biased region" description="Pro residues" evidence="6">
    <location>
        <begin position="1"/>
        <end position="10"/>
    </location>
</feature>
<dbReference type="InterPro" id="IPR020616">
    <property type="entry name" value="Thiolase_N"/>
</dbReference>
<dbReference type="GO" id="GO:0003985">
    <property type="term" value="F:acetyl-CoA C-acetyltransferase activity"/>
    <property type="evidence" value="ECO:0007669"/>
    <property type="project" value="UniProtKB-EC"/>
</dbReference>
<feature type="region of interest" description="Disordered" evidence="6">
    <location>
        <begin position="482"/>
        <end position="540"/>
    </location>
</feature>
<gene>
    <name evidence="9" type="ORF">M427DRAFT_59173</name>
</gene>
<dbReference type="OrthoDB" id="200948at2759"/>
<dbReference type="GO" id="GO:0006696">
    <property type="term" value="P:ergosterol biosynthetic process"/>
    <property type="evidence" value="ECO:0007669"/>
    <property type="project" value="TreeGrafter"/>
</dbReference>
<feature type="transmembrane region" description="Helical" evidence="7">
    <location>
        <begin position="615"/>
        <end position="635"/>
    </location>
</feature>
<dbReference type="InterPro" id="IPR005804">
    <property type="entry name" value="FA_desaturase_dom"/>
</dbReference>
<dbReference type="CDD" id="cd00751">
    <property type="entry name" value="thiolase"/>
    <property type="match status" value="1"/>
</dbReference>
<dbReference type="EC" id="2.3.1.9" evidence="2"/>
<comment type="similarity">
    <text evidence="1">Belongs to the thiolase-like superfamily. Thiolase family.</text>
</comment>
<dbReference type="InterPro" id="IPR020617">
    <property type="entry name" value="Thiolase_C"/>
</dbReference>
<accession>A0A139A7U1</accession>
<dbReference type="PROSITE" id="PS00737">
    <property type="entry name" value="THIOLASE_2"/>
    <property type="match status" value="1"/>
</dbReference>
<evidence type="ECO:0000256" key="7">
    <source>
        <dbReference type="SAM" id="Phobius"/>
    </source>
</evidence>
<dbReference type="STRING" id="1344416.A0A139A7U1"/>
<dbReference type="InterPro" id="IPR020615">
    <property type="entry name" value="Thiolase_acyl_enz_int_AS"/>
</dbReference>
<keyword evidence="7" id="KW-0472">Membrane</keyword>
<dbReference type="EMBL" id="KQ965784">
    <property type="protein sequence ID" value="KXS12862.1"/>
    <property type="molecule type" value="Genomic_DNA"/>
</dbReference>
<feature type="domain" description="Sphingolipid delta4-desaturase N-terminal" evidence="8">
    <location>
        <begin position="547"/>
        <end position="585"/>
    </location>
</feature>
<name>A0A139A7U1_GONPJ</name>
<sequence length="874" mass="93773">MNNPIGPDPDGPQNSVYPSLGQQSSIQNEPCQRLVGEAGLRGLLAEPHHETTSSHRFISTVGTPMTLDGKDLLARYSFSIEGDCEVWIVGYARTPIGSLGGSLASLSAPQLGAVAIKGGFLWFYLSDNKLSDATSFCCPSGALKKASVDPSLVEEVFFGNVLTANVGQNPARQAAIFAGLPNTTVATTVNKVCASGMKAIVLAAQSIILGTASVAVAGGQESMSNTPFYIPKMRTGQKFGNAELVDGIQADGLFDVYNQYLMGVAAEATAKDYSITREQQDDFAIKSYKKAQAAQAAGAFANEIVPVEIPGLRGKPGKTIVQDEEPPNLQAEKLRTLRGAFQAKDGTVTAANGSNLNDGAAAVVLMSPQKAKELGITPVAKILGWGDAAQEPEKFTVAPSKAMPKALKHAGITQDDVDFFEINEAFSVVTLANQKICNIPAEKVNAHGGAVALGHPLGCSGARIVVTLLGVLEAKGGKIGCAGKTHMPSLKNTGARQRTSGRGEKDRDATEKASDSHHNGVAPSAEGNQTNDDGPLCEKPLQIGEDGRLRDFIWVGYAEPHATRRTAMLKKYPEIKSLMRPDPITGLYVVVLVALQLFVARYVAITPGFLWSWRFWAVTYAVGGTASASLVLAVHEVTHFLALKSPLHNKILALVANIPIVFPFCVEFKGVDGVDGDVPTAIEARFFGKEFVKGHLLLKALRPLIVATPVAYRTPVAWYLSSLVFQLSVMAAIVRTWGWASILYLLLSVFLGASLHPMAGHFVAEHFVTDQEGLAETYSYYGPLNAFAFNVGYHVEHHDFPSIPWSQLPKLRKIAPEFYEPLPKVSSWPGFMLRFFLDRSVGLRSRVKRVNRGGQLGWKGTAQGTPVPEELPTQ</sequence>
<dbReference type="SMART" id="SM01269">
    <property type="entry name" value="Lipid_DES"/>
    <property type="match status" value="1"/>
</dbReference>
<dbReference type="Proteomes" id="UP000070544">
    <property type="component" value="Unassembled WGS sequence"/>
</dbReference>
<keyword evidence="10" id="KW-1185">Reference proteome</keyword>
<keyword evidence="3" id="KW-0808">Transferase</keyword>
<feature type="compositionally biased region" description="Polar residues" evidence="6">
    <location>
        <begin position="12"/>
        <end position="23"/>
    </location>
</feature>
<evidence type="ECO:0000256" key="1">
    <source>
        <dbReference type="ARBA" id="ARBA00010982"/>
    </source>
</evidence>
<evidence type="ECO:0000256" key="2">
    <source>
        <dbReference type="ARBA" id="ARBA00012705"/>
    </source>
</evidence>
<keyword evidence="4" id="KW-0012">Acyltransferase</keyword>
<dbReference type="GO" id="GO:0005739">
    <property type="term" value="C:mitochondrion"/>
    <property type="evidence" value="ECO:0007669"/>
    <property type="project" value="TreeGrafter"/>
</dbReference>
<evidence type="ECO:0000313" key="9">
    <source>
        <dbReference type="EMBL" id="KXS12862.1"/>
    </source>
</evidence>
<protein>
    <recommendedName>
        <fullName evidence="2">acetyl-CoA C-acetyltransferase</fullName>
        <ecNumber evidence="2">2.3.1.9</ecNumber>
    </recommendedName>
</protein>
<keyword evidence="7" id="KW-1133">Transmembrane helix</keyword>
<evidence type="ECO:0000313" key="10">
    <source>
        <dbReference type="Proteomes" id="UP000070544"/>
    </source>
</evidence>
<dbReference type="Pfam" id="PF00487">
    <property type="entry name" value="FA_desaturase"/>
    <property type="match status" value="1"/>
</dbReference>
<feature type="compositionally biased region" description="Polar residues" evidence="6">
    <location>
        <begin position="490"/>
        <end position="500"/>
    </location>
</feature>
<dbReference type="InterPro" id="IPR002155">
    <property type="entry name" value="Thiolase"/>
</dbReference>
<dbReference type="SUPFAM" id="SSF53901">
    <property type="entry name" value="Thiolase-like"/>
    <property type="match status" value="2"/>
</dbReference>
<feature type="compositionally biased region" description="Basic and acidic residues" evidence="6">
    <location>
        <begin position="501"/>
        <end position="518"/>
    </location>
</feature>
<evidence type="ECO:0000256" key="5">
    <source>
        <dbReference type="ARBA" id="ARBA00037924"/>
    </source>
</evidence>
<dbReference type="FunFam" id="3.40.47.10:FF:000007">
    <property type="entry name" value="acetyl-CoA acetyltransferase, mitochondrial"/>
    <property type="match status" value="1"/>
</dbReference>
<dbReference type="InterPro" id="IPR020613">
    <property type="entry name" value="Thiolase_CS"/>
</dbReference>
<evidence type="ECO:0000256" key="6">
    <source>
        <dbReference type="SAM" id="MobiDB-lite"/>
    </source>
</evidence>
<feature type="region of interest" description="Disordered" evidence="6">
    <location>
        <begin position="1"/>
        <end position="23"/>
    </location>
</feature>
<dbReference type="InterPro" id="IPR013866">
    <property type="entry name" value="Sphingolipid_d4-desaturase_N"/>
</dbReference>